<keyword evidence="3 10" id="KW-0716">Sensory transduction</keyword>
<dbReference type="Pfam" id="PF02949">
    <property type="entry name" value="7tm_6"/>
    <property type="match status" value="1"/>
</dbReference>
<evidence type="ECO:0000256" key="5">
    <source>
        <dbReference type="ARBA" id="ARBA00022725"/>
    </source>
</evidence>
<feature type="transmembrane region" description="Helical" evidence="10">
    <location>
        <begin position="41"/>
        <end position="61"/>
    </location>
</feature>
<keyword evidence="5 10" id="KW-0552">Olfaction</keyword>
<dbReference type="GO" id="GO:0007165">
    <property type="term" value="P:signal transduction"/>
    <property type="evidence" value="ECO:0007669"/>
    <property type="project" value="UniProtKB-KW"/>
</dbReference>
<feature type="transmembrane region" description="Helical" evidence="10">
    <location>
        <begin position="305"/>
        <end position="327"/>
    </location>
</feature>
<evidence type="ECO:0000256" key="1">
    <source>
        <dbReference type="ARBA" id="ARBA00004651"/>
    </source>
</evidence>
<comment type="subcellular location">
    <subcellularLocation>
        <location evidence="1 10">Cell membrane</location>
        <topology evidence="1 10">Multi-pass membrane protein</topology>
    </subcellularLocation>
</comment>
<comment type="similarity">
    <text evidence="10">Belongs to the insect chemoreceptor superfamily. Heteromeric odorant receptor channel (TC 1.A.69) family.</text>
</comment>
<dbReference type="GO" id="GO:0005886">
    <property type="term" value="C:plasma membrane"/>
    <property type="evidence" value="ECO:0007669"/>
    <property type="project" value="UniProtKB-SubCell"/>
</dbReference>
<reference evidence="11" key="1">
    <citation type="journal article" date="2015" name="PLoS ONE">
        <title>Chemosensory Gene Families in Adult Antennae of Anomala corpulenta Motschulsky (Coleoptera: Scarabaeidae: Rutelinae).</title>
        <authorList>
            <person name="Li X."/>
            <person name="Ju Q."/>
            <person name="Jie W."/>
            <person name="Li F."/>
            <person name="Jiang X."/>
            <person name="Hu J."/>
            <person name="Qu M."/>
        </authorList>
    </citation>
    <scope>NUCLEOTIDE SEQUENCE</scope>
</reference>
<keyword evidence="2" id="KW-1003">Cell membrane</keyword>
<sequence>MDYNYKNIFNLNLTILRVLGYFPSNTGSKPFNAMYKSCTCIAYFLALLFIASQAVEMVLMAKAQNLEKLSTTCLKLFLNVSYFVKLTFFINNNNRVKLLIRKIEHKLVSPSSPQQDESMTKHIKCMTTFSRTFLYMSVITCVLFAIFPLIDKNEELEEINTDGWYPFKSSNTVTLVAYVYLSLEELLAGLCNVSMDCIVIGCLSYICMQVRFLKHNLKHMKDICTNTLAKIPDQSLLNKNDYRRQLQEHMDDTLINCILQYQTIVRIKRDIEEIFGMGIFIMFMFDCLALCMTMFQLLIISFKSIQFFCVIIYMMCITMELMAYCWFGNELLVISSQVPVAAYESDWIDTPVYFQKNLLMFITIAMKPMKVTVIHFSLSVETFTVIMRTAWSYFAVLRQKYNEEH</sequence>
<accession>A0A0E3Y612</accession>
<organism evidence="11">
    <name type="scientific">Anomala corpulenta</name>
    <dbReference type="NCBI Taxonomy" id="931571"/>
    <lineage>
        <taxon>Eukaryota</taxon>
        <taxon>Metazoa</taxon>
        <taxon>Ecdysozoa</taxon>
        <taxon>Arthropoda</taxon>
        <taxon>Hexapoda</taxon>
        <taxon>Insecta</taxon>
        <taxon>Pterygota</taxon>
        <taxon>Neoptera</taxon>
        <taxon>Endopterygota</taxon>
        <taxon>Coleoptera</taxon>
        <taxon>Polyphaga</taxon>
        <taxon>Scarabaeiformia</taxon>
        <taxon>Scarabaeidae</taxon>
        <taxon>Rutelinae</taxon>
        <taxon>Anomala</taxon>
    </lineage>
</organism>
<dbReference type="InterPro" id="IPR004117">
    <property type="entry name" value="7tm6_olfct_rcpt"/>
</dbReference>
<keyword evidence="8 10" id="KW-0675">Receptor</keyword>
<proteinExistence type="evidence at transcript level"/>
<evidence type="ECO:0000256" key="4">
    <source>
        <dbReference type="ARBA" id="ARBA00022692"/>
    </source>
</evidence>
<name>A0A0E3Y612_9SCAR</name>
<evidence type="ECO:0000256" key="8">
    <source>
        <dbReference type="ARBA" id="ARBA00023170"/>
    </source>
</evidence>
<dbReference type="EMBL" id="KM251669">
    <property type="protein sequence ID" value="AKC58550.1"/>
    <property type="molecule type" value="mRNA"/>
</dbReference>
<evidence type="ECO:0000256" key="3">
    <source>
        <dbReference type="ARBA" id="ARBA00022606"/>
    </source>
</evidence>
<keyword evidence="6 10" id="KW-1133">Transmembrane helix</keyword>
<evidence type="ECO:0000256" key="2">
    <source>
        <dbReference type="ARBA" id="ARBA00022475"/>
    </source>
</evidence>
<evidence type="ECO:0000256" key="7">
    <source>
        <dbReference type="ARBA" id="ARBA00023136"/>
    </source>
</evidence>
<dbReference type="GO" id="GO:0005549">
    <property type="term" value="F:odorant binding"/>
    <property type="evidence" value="ECO:0007669"/>
    <property type="project" value="InterPro"/>
</dbReference>
<evidence type="ECO:0000256" key="10">
    <source>
        <dbReference type="RuleBase" id="RU351113"/>
    </source>
</evidence>
<feature type="transmembrane region" description="Helical" evidence="10">
    <location>
        <begin position="132"/>
        <end position="150"/>
    </location>
</feature>
<protein>
    <recommendedName>
        <fullName evidence="10">Odorant receptor</fullName>
    </recommendedName>
</protein>
<evidence type="ECO:0000256" key="9">
    <source>
        <dbReference type="ARBA" id="ARBA00023224"/>
    </source>
</evidence>
<keyword evidence="9 10" id="KW-0807">Transducer</keyword>
<evidence type="ECO:0000256" key="6">
    <source>
        <dbReference type="ARBA" id="ARBA00022989"/>
    </source>
</evidence>
<keyword evidence="4 10" id="KW-0812">Transmembrane</keyword>
<keyword evidence="7 10" id="KW-0472">Membrane</keyword>
<feature type="transmembrane region" description="Helical" evidence="10">
    <location>
        <begin position="186"/>
        <end position="208"/>
    </location>
</feature>
<evidence type="ECO:0000313" key="11">
    <source>
        <dbReference type="EMBL" id="AKC58550.1"/>
    </source>
</evidence>
<dbReference type="AlphaFoldDB" id="A0A0E3Y612"/>
<dbReference type="PANTHER" id="PTHR21137">
    <property type="entry name" value="ODORANT RECEPTOR"/>
    <property type="match status" value="1"/>
</dbReference>
<dbReference type="GO" id="GO:0004984">
    <property type="term" value="F:olfactory receptor activity"/>
    <property type="evidence" value="ECO:0007669"/>
    <property type="project" value="InterPro"/>
</dbReference>
<gene>
    <name evidence="11" type="primary">OR15</name>
</gene>
<dbReference type="PANTHER" id="PTHR21137:SF35">
    <property type="entry name" value="ODORANT RECEPTOR 19A-RELATED"/>
    <property type="match status" value="1"/>
</dbReference>
<comment type="caution">
    <text evidence="10">Lacks conserved residue(s) required for the propagation of feature annotation.</text>
</comment>
<feature type="transmembrane region" description="Helical" evidence="10">
    <location>
        <begin position="274"/>
        <end position="299"/>
    </location>
</feature>